<evidence type="ECO:0008006" key="4">
    <source>
        <dbReference type="Google" id="ProtNLM"/>
    </source>
</evidence>
<accession>A0ABQ2F2T0</accession>
<name>A0ABQ2F2T0_9DEIO</name>
<gene>
    <name evidence="2" type="ORF">GCM10008955_40610</name>
</gene>
<proteinExistence type="predicted"/>
<keyword evidence="3" id="KW-1185">Reference proteome</keyword>
<comment type="caution">
    <text evidence="2">The sequence shown here is derived from an EMBL/GenBank/DDBJ whole genome shotgun (WGS) entry which is preliminary data.</text>
</comment>
<dbReference type="Proteomes" id="UP000647587">
    <property type="component" value="Unassembled WGS sequence"/>
</dbReference>
<evidence type="ECO:0000256" key="1">
    <source>
        <dbReference type="SAM" id="SignalP"/>
    </source>
</evidence>
<sequence length="181" mass="19656">MTRRLLLTAALTGGVALAAVSTGFHLPANLKATGAAITPKKDTKYVDIDAFIRSAAKVTRASVQAPHPLVREVIWYPGRENLDRPQGSWFKVPAGPDNLMLQFVAGSGTLHTRQWVDAQGQTRVAGMAALMAPPFVKGNVMYVSDDFLTFNFRCSLLQRKGFAVCPTEHGTVSIPVTRKTF</sequence>
<evidence type="ECO:0000313" key="3">
    <source>
        <dbReference type="Proteomes" id="UP000647587"/>
    </source>
</evidence>
<organism evidence="2 3">
    <name type="scientific">Deinococcus malanensis</name>
    <dbReference type="NCBI Taxonomy" id="1706855"/>
    <lineage>
        <taxon>Bacteria</taxon>
        <taxon>Thermotogati</taxon>
        <taxon>Deinococcota</taxon>
        <taxon>Deinococci</taxon>
        <taxon>Deinococcales</taxon>
        <taxon>Deinococcaceae</taxon>
        <taxon>Deinococcus</taxon>
    </lineage>
</organism>
<feature type="chain" id="PRO_5045433715" description="DUF1684 domain-containing protein" evidence="1">
    <location>
        <begin position="19"/>
        <end position="181"/>
    </location>
</feature>
<evidence type="ECO:0000313" key="2">
    <source>
        <dbReference type="EMBL" id="GGK42731.1"/>
    </source>
</evidence>
<dbReference type="RefSeq" id="WP_189012067.1">
    <property type="nucleotide sequence ID" value="NZ_BMPP01000034.1"/>
</dbReference>
<reference evidence="3" key="1">
    <citation type="journal article" date="2019" name="Int. J. Syst. Evol. Microbiol.">
        <title>The Global Catalogue of Microorganisms (GCM) 10K type strain sequencing project: providing services to taxonomists for standard genome sequencing and annotation.</title>
        <authorList>
            <consortium name="The Broad Institute Genomics Platform"/>
            <consortium name="The Broad Institute Genome Sequencing Center for Infectious Disease"/>
            <person name="Wu L."/>
            <person name="Ma J."/>
        </authorList>
    </citation>
    <scope>NUCLEOTIDE SEQUENCE [LARGE SCALE GENOMIC DNA]</scope>
    <source>
        <strain evidence="3">JCM 30331</strain>
    </source>
</reference>
<dbReference type="EMBL" id="BMPP01000034">
    <property type="protein sequence ID" value="GGK42731.1"/>
    <property type="molecule type" value="Genomic_DNA"/>
</dbReference>
<protein>
    <recommendedName>
        <fullName evidence="4">DUF1684 domain-containing protein</fullName>
    </recommendedName>
</protein>
<feature type="signal peptide" evidence="1">
    <location>
        <begin position="1"/>
        <end position="18"/>
    </location>
</feature>
<keyword evidence="1" id="KW-0732">Signal</keyword>